<dbReference type="EMBL" id="LR134372">
    <property type="protein sequence ID" value="VEG84189.1"/>
    <property type="molecule type" value="Genomic_DNA"/>
</dbReference>
<proteinExistence type="predicted"/>
<organism evidence="1 2">
    <name type="scientific">Campylobacter upsaliensis</name>
    <dbReference type="NCBI Taxonomy" id="28080"/>
    <lineage>
        <taxon>Bacteria</taxon>
        <taxon>Pseudomonadati</taxon>
        <taxon>Campylobacterota</taxon>
        <taxon>Epsilonproteobacteria</taxon>
        <taxon>Campylobacterales</taxon>
        <taxon>Campylobacteraceae</taxon>
        <taxon>Campylobacter</taxon>
    </lineage>
</organism>
<dbReference type="AlphaFoldDB" id="A0A448KLB1"/>
<gene>
    <name evidence="1" type="ORF">NCTC11541_00209</name>
</gene>
<accession>A0A448KLB1</accession>
<dbReference type="Proteomes" id="UP000278157">
    <property type="component" value="Chromosome"/>
</dbReference>
<sequence>MKKQITLPQESKMKMLSKMALVVVISLTEVSAMDCTAIYGEGKEQIKLTTGSLGELGLLEELAKAFNAKPGLKQRVEKA</sequence>
<name>A0A448KLB1_CAMUP</name>
<evidence type="ECO:0000313" key="2">
    <source>
        <dbReference type="Proteomes" id="UP000278157"/>
    </source>
</evidence>
<reference evidence="1 2" key="1">
    <citation type="submission" date="2018-12" db="EMBL/GenBank/DDBJ databases">
        <authorList>
            <consortium name="Pathogen Informatics"/>
        </authorList>
    </citation>
    <scope>NUCLEOTIDE SEQUENCE [LARGE SCALE GENOMIC DNA]</scope>
    <source>
        <strain evidence="1 2">NCTC11541</strain>
    </source>
</reference>
<evidence type="ECO:0000313" key="1">
    <source>
        <dbReference type="EMBL" id="VEG84189.1"/>
    </source>
</evidence>
<protein>
    <submittedName>
        <fullName evidence="1">Uncharacterized protein</fullName>
    </submittedName>
</protein>